<dbReference type="PANTHER" id="PTHR23026">
    <property type="entry name" value="NADPH NITROREDUCTASE"/>
    <property type="match status" value="1"/>
</dbReference>
<evidence type="ECO:0000256" key="1">
    <source>
        <dbReference type="ARBA" id="ARBA00022630"/>
    </source>
</evidence>
<dbReference type="STRING" id="415015.SAMN05660462_02803"/>
<keyword evidence="3" id="KW-0560">Oxidoreductase</keyword>
<sequence>MNYIKTIESIRTIRDFKKEDVPQGLIHELISSSKENILTGSINDIVITFINNGKKFYKDFAGKVGYFGKLIEAPHYILLSSKVFEGYIENSSYIMENLRLKAWNAGLGTCWLSIENEQELRESLGIDQEFTAIGLLAIGYQYKGIFKEDTSPKSTRLGVEELIFQNQWGKALTGDVLEERGLLNIFYYARFAPSWGNKQPWRFILDEDRVILTVEDKSISKQLDTGIAMLYFEKAAHEEGIGGKWVLGDIDPAKYNIPKEFKAVAYFKI</sequence>
<evidence type="ECO:0000256" key="2">
    <source>
        <dbReference type="ARBA" id="ARBA00022643"/>
    </source>
</evidence>
<organism evidence="5 6">
    <name type="scientific">Proteiniborus ethanoligenes</name>
    <dbReference type="NCBI Taxonomy" id="415015"/>
    <lineage>
        <taxon>Bacteria</taxon>
        <taxon>Bacillati</taxon>
        <taxon>Bacillota</taxon>
        <taxon>Clostridia</taxon>
        <taxon>Eubacteriales</taxon>
        <taxon>Proteiniborus</taxon>
    </lineage>
</organism>
<dbReference type="Pfam" id="PF14512">
    <property type="entry name" value="TM1586_NiRdase"/>
    <property type="match status" value="1"/>
</dbReference>
<dbReference type="InterPro" id="IPR000415">
    <property type="entry name" value="Nitroreductase-like"/>
</dbReference>
<dbReference type="Proteomes" id="UP000198625">
    <property type="component" value="Unassembled WGS sequence"/>
</dbReference>
<dbReference type="InterPro" id="IPR029478">
    <property type="entry name" value="TM1586_NiRdase"/>
</dbReference>
<evidence type="ECO:0000313" key="5">
    <source>
        <dbReference type="EMBL" id="SDZ34963.1"/>
    </source>
</evidence>
<dbReference type="SUPFAM" id="SSF55469">
    <property type="entry name" value="FMN-dependent nitroreductase-like"/>
    <property type="match status" value="2"/>
</dbReference>
<reference evidence="5 6" key="1">
    <citation type="submission" date="2016-10" db="EMBL/GenBank/DDBJ databases">
        <authorList>
            <person name="de Groot N.N."/>
        </authorList>
    </citation>
    <scope>NUCLEOTIDE SEQUENCE [LARGE SCALE GENOMIC DNA]</scope>
    <source>
        <strain evidence="5 6">DSM 21650</strain>
    </source>
</reference>
<dbReference type="OrthoDB" id="9814075at2"/>
<name>A0A1H3SA46_9FIRM</name>
<keyword evidence="1" id="KW-0285">Flavoprotein</keyword>
<dbReference type="AlphaFoldDB" id="A0A1H3SA46"/>
<dbReference type="EMBL" id="FNQE01000040">
    <property type="protein sequence ID" value="SDZ34963.1"/>
    <property type="molecule type" value="Genomic_DNA"/>
</dbReference>
<dbReference type="PANTHER" id="PTHR23026:SF90">
    <property type="entry name" value="IODOTYROSINE DEIODINASE 1"/>
    <property type="match status" value="1"/>
</dbReference>
<evidence type="ECO:0000259" key="4">
    <source>
        <dbReference type="Pfam" id="PF14512"/>
    </source>
</evidence>
<dbReference type="InterPro" id="IPR050627">
    <property type="entry name" value="Nitroreductase/BluB"/>
</dbReference>
<accession>A0A1H3SA46</accession>
<dbReference type="Gene3D" id="3.40.109.10">
    <property type="entry name" value="NADH Oxidase"/>
    <property type="match status" value="1"/>
</dbReference>
<dbReference type="Gene3D" id="3.40.109.30">
    <property type="entry name" value="putative nitroreductase (tm1586), domain 2"/>
    <property type="match status" value="1"/>
</dbReference>
<keyword evidence="6" id="KW-1185">Reference proteome</keyword>
<evidence type="ECO:0000256" key="3">
    <source>
        <dbReference type="ARBA" id="ARBA00023002"/>
    </source>
</evidence>
<gene>
    <name evidence="5" type="ORF">SAMN05660462_02803</name>
</gene>
<keyword evidence="2" id="KW-0288">FMN</keyword>
<proteinExistence type="predicted"/>
<protein>
    <submittedName>
        <fullName evidence="5">Nitroreductase</fullName>
    </submittedName>
</protein>
<evidence type="ECO:0000313" key="6">
    <source>
        <dbReference type="Proteomes" id="UP000198625"/>
    </source>
</evidence>
<dbReference type="RefSeq" id="WP_091732629.1">
    <property type="nucleotide sequence ID" value="NZ_FNQE01000040.1"/>
</dbReference>
<feature type="domain" description="Putative nitroreductase TM1586" evidence="4">
    <location>
        <begin position="4"/>
        <end position="236"/>
    </location>
</feature>
<dbReference type="GO" id="GO:0016491">
    <property type="term" value="F:oxidoreductase activity"/>
    <property type="evidence" value="ECO:0007669"/>
    <property type="project" value="UniProtKB-KW"/>
</dbReference>